<evidence type="ECO:0000256" key="4">
    <source>
        <dbReference type="ARBA" id="ARBA00023163"/>
    </source>
</evidence>
<dbReference type="InterPro" id="IPR001739">
    <property type="entry name" value="Methyl_CpG_DNA-bd"/>
</dbReference>
<dbReference type="InParanoid" id="A0A1W0W3T9"/>
<gene>
    <name evidence="8" type="ORF">SORBI_3002G133200</name>
</gene>
<name>A0A1W0W3T9_SORBI</name>
<dbReference type="ExpressionAtlas" id="A0A1W0W3T9">
    <property type="expression patterns" value="baseline"/>
</dbReference>
<keyword evidence="2" id="KW-0805">Transcription regulation</keyword>
<proteinExistence type="predicted"/>
<evidence type="ECO:0000313" key="8">
    <source>
        <dbReference type="EMBL" id="OQU89011.1"/>
    </source>
</evidence>
<dbReference type="InterPro" id="IPR038945">
    <property type="entry name" value="MBD13-like"/>
</dbReference>
<comment type="subcellular location">
    <subcellularLocation>
        <location evidence="1">Nucleus</location>
    </subcellularLocation>
</comment>
<reference evidence="9" key="2">
    <citation type="journal article" date="2018" name="Plant J.">
        <title>The Sorghum bicolor reference genome: improved assembly, gene annotations, a transcriptome atlas, and signatures of genome organization.</title>
        <authorList>
            <person name="McCormick R.F."/>
            <person name="Truong S.K."/>
            <person name="Sreedasyam A."/>
            <person name="Jenkins J."/>
            <person name="Shu S."/>
            <person name="Sims D."/>
            <person name="Kennedy M."/>
            <person name="Amirebrahimi M."/>
            <person name="Weers B.D."/>
            <person name="McKinley B."/>
            <person name="Mattison A."/>
            <person name="Morishige D.T."/>
            <person name="Grimwood J."/>
            <person name="Schmutz J."/>
            <person name="Mullet J.E."/>
        </authorList>
    </citation>
    <scope>NUCLEOTIDE SEQUENCE [LARGE SCALE GENOMIC DNA]</scope>
    <source>
        <strain evidence="9">cv. BTx623</strain>
    </source>
</reference>
<feature type="domain" description="MBD" evidence="7">
    <location>
        <begin position="169"/>
        <end position="251"/>
    </location>
</feature>
<dbReference type="SUPFAM" id="SSF54171">
    <property type="entry name" value="DNA-binding domain"/>
    <property type="match status" value="3"/>
</dbReference>
<dbReference type="GO" id="GO:0003677">
    <property type="term" value="F:DNA binding"/>
    <property type="evidence" value="ECO:0007669"/>
    <property type="project" value="UniProtKB-KW"/>
</dbReference>
<dbReference type="EMBL" id="CM000761">
    <property type="protein sequence ID" value="OQU89011.1"/>
    <property type="molecule type" value="Genomic_DNA"/>
</dbReference>
<keyword evidence="5" id="KW-0539">Nucleus</keyword>
<keyword evidence="3" id="KW-0238">DNA-binding</keyword>
<feature type="domain" description="MBD" evidence="7">
    <location>
        <begin position="95"/>
        <end position="167"/>
    </location>
</feature>
<dbReference type="FunCoup" id="A0A1W0W3T9">
    <property type="interactions" value="29"/>
</dbReference>
<evidence type="ECO:0000256" key="2">
    <source>
        <dbReference type="ARBA" id="ARBA00023015"/>
    </source>
</evidence>
<evidence type="ECO:0000256" key="1">
    <source>
        <dbReference type="ARBA" id="ARBA00004123"/>
    </source>
</evidence>
<protein>
    <recommendedName>
        <fullName evidence="7">MBD domain-containing protein</fullName>
    </recommendedName>
</protein>
<feature type="compositionally biased region" description="Basic and acidic residues" evidence="6">
    <location>
        <begin position="15"/>
        <end position="24"/>
    </location>
</feature>
<dbReference type="AlphaFoldDB" id="A0A1W0W3T9"/>
<feature type="domain" description="MBD" evidence="7">
    <location>
        <begin position="29"/>
        <end position="94"/>
    </location>
</feature>
<sequence length="282" mass="32525">MGDKPITMISNESNEETKEPTTLEKEEDIEALAEPPDWLPDGWIIEVYRTEDGTIIRYYTSPISNYTFTTKSEVLEYLFSRTDERMLESKERGAKNTLQRQHEWLPKGWVMEIRAAGEKTDKMYKFYVHSITGVRLLSKQDVLLYINEANVSGCNTNGQCDTSSEDNILAKVDFRPSGLPEGWIKEIVYRKTKEGLTRRDPYYTDPASSYTFRTLKSALSFLETGKVSKHAFIQRTSVHDLYSFEICANMQKMVIPQVAQIHQMSLKRNTLEARSLPAKKHN</sequence>
<evidence type="ECO:0000259" key="7">
    <source>
        <dbReference type="PROSITE" id="PS50982"/>
    </source>
</evidence>
<evidence type="ECO:0000256" key="6">
    <source>
        <dbReference type="SAM" id="MobiDB-lite"/>
    </source>
</evidence>
<reference evidence="8 9" key="1">
    <citation type="journal article" date="2009" name="Nature">
        <title>The Sorghum bicolor genome and the diversification of grasses.</title>
        <authorList>
            <person name="Paterson A.H."/>
            <person name="Bowers J.E."/>
            <person name="Bruggmann R."/>
            <person name="Dubchak I."/>
            <person name="Grimwood J."/>
            <person name="Gundlach H."/>
            <person name="Haberer G."/>
            <person name="Hellsten U."/>
            <person name="Mitros T."/>
            <person name="Poliakov A."/>
            <person name="Schmutz J."/>
            <person name="Spannagl M."/>
            <person name="Tang H."/>
            <person name="Wang X."/>
            <person name="Wicker T."/>
            <person name="Bharti A.K."/>
            <person name="Chapman J."/>
            <person name="Feltus F.A."/>
            <person name="Gowik U."/>
            <person name="Grigoriev I.V."/>
            <person name="Lyons E."/>
            <person name="Maher C.A."/>
            <person name="Martis M."/>
            <person name="Narechania A."/>
            <person name="Otillar R.P."/>
            <person name="Penning B.W."/>
            <person name="Salamov A.A."/>
            <person name="Wang Y."/>
            <person name="Zhang L."/>
            <person name="Carpita N.C."/>
            <person name="Freeling M."/>
            <person name="Gingle A.R."/>
            <person name="Hash C.T."/>
            <person name="Keller B."/>
            <person name="Klein P."/>
            <person name="Kresovich S."/>
            <person name="McCann M.C."/>
            <person name="Ming R."/>
            <person name="Peterson D.G."/>
            <person name="Mehboob-ur-Rahman"/>
            <person name="Ware D."/>
            <person name="Westhoff P."/>
            <person name="Mayer K.F."/>
            <person name="Messing J."/>
            <person name="Rokhsar D.S."/>
        </authorList>
    </citation>
    <scope>NUCLEOTIDE SEQUENCE [LARGE SCALE GENOMIC DNA]</scope>
    <source>
        <strain evidence="9">cv. BTx623</strain>
    </source>
</reference>
<keyword evidence="4" id="KW-0804">Transcription</keyword>
<feature type="region of interest" description="Disordered" evidence="6">
    <location>
        <begin position="1"/>
        <end position="26"/>
    </location>
</feature>
<accession>A0A1W0W3T9</accession>
<dbReference type="GO" id="GO:0005634">
    <property type="term" value="C:nucleus"/>
    <property type="evidence" value="ECO:0007669"/>
    <property type="project" value="UniProtKB-SubCell"/>
</dbReference>
<dbReference type="InterPro" id="IPR016177">
    <property type="entry name" value="DNA-bd_dom_sf"/>
</dbReference>
<evidence type="ECO:0000313" key="9">
    <source>
        <dbReference type="Proteomes" id="UP000000768"/>
    </source>
</evidence>
<dbReference type="Gramene" id="OQU89011">
    <property type="protein sequence ID" value="OQU89011"/>
    <property type="gene ID" value="SORBI_3002G133200"/>
</dbReference>
<dbReference type="PROSITE" id="PS50982">
    <property type="entry name" value="MBD"/>
    <property type="match status" value="3"/>
</dbReference>
<dbReference type="Proteomes" id="UP000000768">
    <property type="component" value="Chromosome 2"/>
</dbReference>
<dbReference type="PANTHER" id="PTHR34067:SF25">
    <property type="entry name" value="OS04G0193200 PROTEIN"/>
    <property type="match status" value="1"/>
</dbReference>
<evidence type="ECO:0000256" key="3">
    <source>
        <dbReference type="ARBA" id="ARBA00023125"/>
    </source>
</evidence>
<evidence type="ECO:0000256" key="5">
    <source>
        <dbReference type="ARBA" id="ARBA00023242"/>
    </source>
</evidence>
<organism evidence="8 9">
    <name type="scientific">Sorghum bicolor</name>
    <name type="common">Sorghum</name>
    <name type="synonym">Sorghum vulgare</name>
    <dbReference type="NCBI Taxonomy" id="4558"/>
    <lineage>
        <taxon>Eukaryota</taxon>
        <taxon>Viridiplantae</taxon>
        <taxon>Streptophyta</taxon>
        <taxon>Embryophyta</taxon>
        <taxon>Tracheophyta</taxon>
        <taxon>Spermatophyta</taxon>
        <taxon>Magnoliopsida</taxon>
        <taxon>Liliopsida</taxon>
        <taxon>Poales</taxon>
        <taxon>Poaceae</taxon>
        <taxon>PACMAD clade</taxon>
        <taxon>Panicoideae</taxon>
        <taxon>Andropogonodae</taxon>
        <taxon>Andropogoneae</taxon>
        <taxon>Sorghinae</taxon>
        <taxon>Sorghum</taxon>
    </lineage>
</organism>
<dbReference type="PANTHER" id="PTHR34067">
    <property type="entry name" value="OS04G0193200 PROTEIN"/>
    <property type="match status" value="1"/>
</dbReference>
<keyword evidence="9" id="KW-1185">Reference proteome</keyword>
<dbReference type="STRING" id="4558.A0A1W0W3T9"/>
<dbReference type="Gene3D" id="3.30.890.10">
    <property type="entry name" value="Methyl-cpg-binding Protein 2, Chain A"/>
    <property type="match status" value="3"/>
</dbReference>